<feature type="region of interest" description="Disordered" evidence="1">
    <location>
        <begin position="104"/>
        <end position="126"/>
    </location>
</feature>
<reference evidence="2 3" key="1">
    <citation type="submission" date="2020-08" db="EMBL/GenBank/DDBJ databases">
        <title>Genomic Encyclopedia of Type Strains, Phase IV (KMG-V): Genome sequencing to study the core and pangenomes of soil and plant-associated prokaryotes.</title>
        <authorList>
            <person name="Whitman W."/>
        </authorList>
    </citation>
    <scope>NUCLEOTIDE SEQUENCE [LARGE SCALE GENOMIC DNA]</scope>
    <source>
        <strain evidence="2 3">M8UP14</strain>
    </source>
</reference>
<feature type="compositionally biased region" description="Basic residues" evidence="1">
    <location>
        <begin position="111"/>
        <end position="126"/>
    </location>
</feature>
<dbReference type="AlphaFoldDB" id="A0A7W7ZG47"/>
<protein>
    <submittedName>
        <fullName evidence="2">Uncharacterized protein</fullName>
    </submittedName>
</protein>
<organism evidence="2 3">
    <name type="scientific">Granulicella aggregans</name>
    <dbReference type="NCBI Taxonomy" id="474949"/>
    <lineage>
        <taxon>Bacteria</taxon>
        <taxon>Pseudomonadati</taxon>
        <taxon>Acidobacteriota</taxon>
        <taxon>Terriglobia</taxon>
        <taxon>Terriglobales</taxon>
        <taxon>Acidobacteriaceae</taxon>
        <taxon>Granulicella</taxon>
    </lineage>
</organism>
<dbReference type="Proteomes" id="UP000540989">
    <property type="component" value="Unassembled WGS sequence"/>
</dbReference>
<comment type="caution">
    <text evidence="2">The sequence shown here is derived from an EMBL/GenBank/DDBJ whole genome shotgun (WGS) entry which is preliminary data.</text>
</comment>
<accession>A0A7W7ZG47</accession>
<evidence type="ECO:0000313" key="3">
    <source>
        <dbReference type="Proteomes" id="UP000540989"/>
    </source>
</evidence>
<keyword evidence="3" id="KW-1185">Reference proteome</keyword>
<sequence>MEPIVVPAPPRSAYNHNRRISDLLLSQLKHFQHVEKKSGDFGIDPEIARNIHTEGGAAKYIAAITTTLRARGLAGTATQPALSFVPTRKSSKKQPNAAPLAIAAAAAPNKHPAKKSAAKKLAKGKK</sequence>
<name>A0A7W7ZG47_9BACT</name>
<proteinExistence type="predicted"/>
<evidence type="ECO:0000313" key="2">
    <source>
        <dbReference type="EMBL" id="MBB5059197.1"/>
    </source>
</evidence>
<gene>
    <name evidence="2" type="ORF">HDF16_003920</name>
</gene>
<evidence type="ECO:0000256" key="1">
    <source>
        <dbReference type="SAM" id="MobiDB-lite"/>
    </source>
</evidence>
<dbReference type="EMBL" id="JACHIP010000005">
    <property type="protein sequence ID" value="MBB5059197.1"/>
    <property type="molecule type" value="Genomic_DNA"/>
</dbReference>
<dbReference type="RefSeq" id="WP_184220222.1">
    <property type="nucleotide sequence ID" value="NZ_JACHIP010000005.1"/>
</dbReference>